<evidence type="ECO:0000313" key="7">
    <source>
        <dbReference type="EMBL" id="KFJ04192.1"/>
    </source>
</evidence>
<feature type="transmembrane region" description="Helical" evidence="6">
    <location>
        <begin position="273"/>
        <end position="292"/>
    </location>
</feature>
<dbReference type="Pfam" id="PF02653">
    <property type="entry name" value="BPD_transp_2"/>
    <property type="match status" value="1"/>
</dbReference>
<evidence type="ECO:0000256" key="4">
    <source>
        <dbReference type="ARBA" id="ARBA00022989"/>
    </source>
</evidence>
<name>A0A087E8U1_9BIFI</name>
<feature type="transmembrane region" description="Helical" evidence="6">
    <location>
        <begin position="20"/>
        <end position="42"/>
    </location>
</feature>
<evidence type="ECO:0000256" key="6">
    <source>
        <dbReference type="SAM" id="Phobius"/>
    </source>
</evidence>
<feature type="transmembrane region" description="Helical" evidence="6">
    <location>
        <begin position="328"/>
        <end position="346"/>
    </location>
</feature>
<evidence type="ECO:0000256" key="3">
    <source>
        <dbReference type="ARBA" id="ARBA00022692"/>
    </source>
</evidence>
<keyword evidence="5 6" id="KW-0472">Membrane</keyword>
<comment type="subcellular location">
    <subcellularLocation>
        <location evidence="1">Cell membrane</location>
        <topology evidence="1">Multi-pass membrane protein</topology>
    </subcellularLocation>
</comment>
<keyword evidence="8" id="KW-1185">Reference proteome</keyword>
<keyword evidence="4 6" id="KW-1133">Transmembrane helix</keyword>
<dbReference type="InterPro" id="IPR001851">
    <property type="entry name" value="ABC_transp_permease"/>
</dbReference>
<feature type="transmembrane region" description="Helical" evidence="6">
    <location>
        <begin position="152"/>
        <end position="173"/>
    </location>
</feature>
<dbReference type="STRING" id="77635.BISU_1230"/>
<feature type="transmembrane region" description="Helical" evidence="6">
    <location>
        <begin position="246"/>
        <end position="267"/>
    </location>
</feature>
<keyword evidence="2" id="KW-1003">Cell membrane</keyword>
<evidence type="ECO:0000313" key="8">
    <source>
        <dbReference type="Proteomes" id="UP000029055"/>
    </source>
</evidence>
<dbReference type="PANTHER" id="PTHR47089:SF1">
    <property type="entry name" value="GUANOSINE ABC TRANSPORTER PERMEASE PROTEIN NUPP"/>
    <property type="match status" value="1"/>
</dbReference>
<dbReference type="PANTHER" id="PTHR47089">
    <property type="entry name" value="ABC TRANSPORTER, PERMEASE PROTEIN"/>
    <property type="match status" value="1"/>
</dbReference>
<keyword evidence="3 6" id="KW-0812">Transmembrane</keyword>
<dbReference type="CDD" id="cd06580">
    <property type="entry name" value="TM_PBP1_transp_TpRbsC_like"/>
    <property type="match status" value="1"/>
</dbReference>
<dbReference type="AlphaFoldDB" id="A0A087E8U1"/>
<reference evidence="7 8" key="1">
    <citation type="submission" date="2014-03" db="EMBL/GenBank/DDBJ databases">
        <title>Genomics of Bifidobacteria.</title>
        <authorList>
            <person name="Ventura M."/>
            <person name="Milani C."/>
            <person name="Lugli G.A."/>
        </authorList>
    </citation>
    <scope>NUCLEOTIDE SEQUENCE [LARGE SCALE GENOMIC DNA]</scope>
    <source>
        <strain evidence="7 8">LMG 11597</strain>
    </source>
</reference>
<dbReference type="EMBL" id="JGZR01000005">
    <property type="protein sequence ID" value="KFJ04192.1"/>
    <property type="molecule type" value="Genomic_DNA"/>
</dbReference>
<dbReference type="eggNOG" id="COG4603">
    <property type="taxonomic scope" value="Bacteria"/>
</dbReference>
<proteinExistence type="predicted"/>
<dbReference type="GO" id="GO:0005886">
    <property type="term" value="C:plasma membrane"/>
    <property type="evidence" value="ECO:0007669"/>
    <property type="project" value="UniProtKB-SubCell"/>
</dbReference>
<evidence type="ECO:0000256" key="1">
    <source>
        <dbReference type="ARBA" id="ARBA00004651"/>
    </source>
</evidence>
<evidence type="ECO:0000256" key="5">
    <source>
        <dbReference type="ARBA" id="ARBA00023136"/>
    </source>
</evidence>
<dbReference type="GO" id="GO:0022857">
    <property type="term" value="F:transmembrane transporter activity"/>
    <property type="evidence" value="ECO:0007669"/>
    <property type="project" value="InterPro"/>
</dbReference>
<organism evidence="7 8">
    <name type="scientific">Bifidobacterium subtile</name>
    <dbReference type="NCBI Taxonomy" id="77635"/>
    <lineage>
        <taxon>Bacteria</taxon>
        <taxon>Bacillati</taxon>
        <taxon>Actinomycetota</taxon>
        <taxon>Actinomycetes</taxon>
        <taxon>Bifidobacteriales</taxon>
        <taxon>Bifidobacteriaceae</taxon>
        <taxon>Bifidobacterium</taxon>
    </lineage>
</organism>
<evidence type="ECO:0000256" key="2">
    <source>
        <dbReference type="ARBA" id="ARBA00022475"/>
    </source>
</evidence>
<gene>
    <name evidence="7" type="ORF">BISU_1230</name>
</gene>
<protein>
    <submittedName>
        <fullName evidence="7">ABC transporter permease</fullName>
    </submittedName>
</protein>
<comment type="caution">
    <text evidence="7">The sequence shown here is derived from an EMBL/GenBank/DDBJ whole genome shotgun (WGS) entry which is preliminary data.</text>
</comment>
<feature type="transmembrane region" description="Helical" evidence="6">
    <location>
        <begin position="62"/>
        <end position="83"/>
    </location>
</feature>
<dbReference type="Proteomes" id="UP000029055">
    <property type="component" value="Unassembled WGS sequence"/>
</dbReference>
<accession>A0A087E8U1</accession>
<sequence>MNQSQRKTRCSSLTALARTLAIPFLAIVIAITCFVLFALAQGVGLNGLYSALYYGVLTNSNFLTQTFVKAVPLICAMLAVIVPARAGLVNVGGEGQLVVGAVAGTGTAVAFSNSGLGVFGIIATILVSALAGGVWGYLCAAMKTGLHAPEAVTTLLTNFIATDIMLFLLYSSWKDPKGSGQPQSRPVPRFLRMGNVFGIPVAFIIVICLCVAIWCLLDKSSWGFSARVVGSNPEAAFRSGLSVNRYAQSAMFIGGALAGIGGALNILGAEGQLRPGITTTFGFIAFLAAFIAKGNVLAGTIYATVAAAVLVAGNPLQLRAGLDGNATYVLLGVTCLAIVVISQRITRRTS</sequence>
<feature type="transmembrane region" description="Helical" evidence="6">
    <location>
        <begin position="193"/>
        <end position="217"/>
    </location>
</feature>
<feature type="transmembrane region" description="Helical" evidence="6">
    <location>
        <begin position="118"/>
        <end position="140"/>
    </location>
</feature>